<dbReference type="PANTHER" id="PTHR33107:SF81">
    <property type="entry name" value="TRYPSIN INHIBITOR A"/>
    <property type="match status" value="1"/>
</dbReference>
<dbReference type="SMART" id="SM00452">
    <property type="entry name" value="STI"/>
    <property type="match status" value="1"/>
</dbReference>
<dbReference type="PANTHER" id="PTHR33107">
    <property type="entry name" value="KUNITZ TRYPSIN INHIBITOR 2"/>
    <property type="match status" value="1"/>
</dbReference>
<dbReference type="Pfam" id="PF00197">
    <property type="entry name" value="Kunitz_legume"/>
    <property type="match status" value="1"/>
</dbReference>
<accession>A0A4D6NF96</accession>
<keyword evidence="3" id="KW-0732">Signal</keyword>
<gene>
    <name evidence="4" type="ORF">DEO72_LG10g2422</name>
</gene>
<comment type="similarity">
    <text evidence="1">Belongs to the protease inhibitor I3 (leguminous Kunitz-type inhibitor) family.</text>
</comment>
<dbReference type="Proteomes" id="UP000501690">
    <property type="component" value="Linkage Group LG10"/>
</dbReference>
<sequence>MKFTTFFSLFLLCGFTSHLGSASADVVDTDGNPLENGGTYFIRPVIITGNGGGVEFAATGNETCPLSVRQNPSPLSNGLPVEISSPIKFPFIKESFILDIRFPFVAPCAPSPSKWTAVKFGGKGLVVKLTGYDNTVAGGFKIKSVPNDIGGYILLFCPENSSCGYVAIEIYPTTNKRLGVTPYEETAFWIRFQRVYTSSA</sequence>
<dbReference type="Gramene" id="Vigun05g144200.1.v1.2">
    <property type="protein sequence ID" value="Vigun05g144200.1.v1.2.CDS.1"/>
    <property type="gene ID" value="Vigun05g144200.v1.2"/>
</dbReference>
<dbReference type="InterPro" id="IPR011065">
    <property type="entry name" value="Kunitz_inhibitor_STI-like_sf"/>
</dbReference>
<evidence type="ECO:0000256" key="3">
    <source>
        <dbReference type="SAM" id="SignalP"/>
    </source>
</evidence>
<dbReference type="PROSITE" id="PS00283">
    <property type="entry name" value="SOYBEAN_KUNITZ"/>
    <property type="match status" value="1"/>
</dbReference>
<name>A0A4D6NF96_VIGUN</name>
<protein>
    <submittedName>
        <fullName evidence="4">Kunitz inhibitor ST1-like</fullName>
    </submittedName>
</protein>
<dbReference type="Gene3D" id="2.80.10.50">
    <property type="match status" value="1"/>
</dbReference>
<keyword evidence="5" id="KW-1185">Reference proteome</keyword>
<reference evidence="4 5" key="1">
    <citation type="submission" date="2019-04" db="EMBL/GenBank/DDBJ databases">
        <title>An improved genome assembly and genetic linkage map for asparagus bean, Vigna unguiculata ssp. sesquipedialis.</title>
        <authorList>
            <person name="Xia Q."/>
            <person name="Zhang R."/>
            <person name="Dong Y."/>
        </authorList>
    </citation>
    <scope>NUCLEOTIDE SEQUENCE [LARGE SCALE GENOMIC DNA]</scope>
    <source>
        <tissue evidence="4">Leaf</tissue>
    </source>
</reference>
<evidence type="ECO:0000256" key="1">
    <source>
        <dbReference type="ARBA" id="ARBA00005440"/>
    </source>
</evidence>
<feature type="signal peptide" evidence="3">
    <location>
        <begin position="1"/>
        <end position="24"/>
    </location>
</feature>
<dbReference type="InterPro" id="IPR002160">
    <property type="entry name" value="Prot_inh_Kunz-lg"/>
</dbReference>
<dbReference type="OrthoDB" id="1918435at2759"/>
<organism evidence="4 5">
    <name type="scientific">Vigna unguiculata</name>
    <name type="common">Cowpea</name>
    <dbReference type="NCBI Taxonomy" id="3917"/>
    <lineage>
        <taxon>Eukaryota</taxon>
        <taxon>Viridiplantae</taxon>
        <taxon>Streptophyta</taxon>
        <taxon>Embryophyta</taxon>
        <taxon>Tracheophyta</taxon>
        <taxon>Spermatophyta</taxon>
        <taxon>Magnoliopsida</taxon>
        <taxon>eudicotyledons</taxon>
        <taxon>Gunneridae</taxon>
        <taxon>Pentapetalae</taxon>
        <taxon>rosids</taxon>
        <taxon>fabids</taxon>
        <taxon>Fabales</taxon>
        <taxon>Fabaceae</taxon>
        <taxon>Papilionoideae</taxon>
        <taxon>50 kb inversion clade</taxon>
        <taxon>NPAAA clade</taxon>
        <taxon>indigoferoid/millettioid clade</taxon>
        <taxon>Phaseoleae</taxon>
        <taxon>Vigna</taxon>
    </lineage>
</organism>
<evidence type="ECO:0000313" key="5">
    <source>
        <dbReference type="Proteomes" id="UP000501690"/>
    </source>
</evidence>
<evidence type="ECO:0000256" key="2">
    <source>
        <dbReference type="ARBA" id="ARBA00023157"/>
    </source>
</evidence>
<evidence type="ECO:0000313" key="4">
    <source>
        <dbReference type="EMBL" id="QCE11189.1"/>
    </source>
</evidence>
<dbReference type="AlphaFoldDB" id="A0A4D6NF96"/>
<keyword evidence="2" id="KW-1015">Disulfide bond</keyword>
<dbReference type="EMBL" id="CP039354">
    <property type="protein sequence ID" value="QCE11189.1"/>
    <property type="molecule type" value="Genomic_DNA"/>
</dbReference>
<feature type="chain" id="PRO_5020035775" evidence="3">
    <location>
        <begin position="25"/>
        <end position="200"/>
    </location>
</feature>
<dbReference type="GO" id="GO:0004866">
    <property type="term" value="F:endopeptidase inhibitor activity"/>
    <property type="evidence" value="ECO:0007669"/>
    <property type="project" value="InterPro"/>
</dbReference>
<proteinExistence type="inferred from homology"/>
<dbReference type="SUPFAM" id="SSF50386">
    <property type="entry name" value="STI-like"/>
    <property type="match status" value="1"/>
</dbReference>
<dbReference type="PRINTS" id="PR00291">
    <property type="entry name" value="KUNITZINHBTR"/>
</dbReference>
<dbReference type="CDD" id="cd23362">
    <property type="entry name" value="beta-trefoil_STI_WCI3-like"/>
    <property type="match status" value="1"/>
</dbReference>